<keyword evidence="2" id="KW-1185">Reference proteome</keyword>
<dbReference type="AlphaFoldDB" id="A0A1Y1XKJ9"/>
<reference evidence="1 2" key="2">
    <citation type="submission" date="2016-08" db="EMBL/GenBank/DDBJ databases">
        <title>Pervasive Adenine N6-methylation of Active Genes in Fungi.</title>
        <authorList>
            <consortium name="DOE Joint Genome Institute"/>
            <person name="Mondo S.J."/>
            <person name="Dannebaum R.O."/>
            <person name="Kuo R.C."/>
            <person name="Labutti K."/>
            <person name="Haridas S."/>
            <person name="Kuo A."/>
            <person name="Salamov A."/>
            <person name="Ahrendt S.R."/>
            <person name="Lipzen A."/>
            <person name="Sullivan W."/>
            <person name="Andreopoulos W.B."/>
            <person name="Clum A."/>
            <person name="Lindquist E."/>
            <person name="Daum C."/>
            <person name="Ramamoorthy G.K."/>
            <person name="Gryganskyi A."/>
            <person name="Culley D."/>
            <person name="Magnuson J.K."/>
            <person name="James T.Y."/>
            <person name="O'Malley M.A."/>
            <person name="Stajich J.E."/>
            <person name="Spatafora J.W."/>
            <person name="Visel A."/>
            <person name="Grigoriev I.V."/>
        </authorList>
    </citation>
    <scope>NUCLEOTIDE SEQUENCE [LARGE SCALE GENOMIC DNA]</scope>
    <source>
        <strain evidence="1 2">S4</strain>
    </source>
</reference>
<evidence type="ECO:0000313" key="1">
    <source>
        <dbReference type="EMBL" id="ORX86278.1"/>
    </source>
</evidence>
<protein>
    <submittedName>
        <fullName evidence="1">Uncharacterized protein</fullName>
    </submittedName>
</protein>
<dbReference type="Pfam" id="PF14262">
    <property type="entry name" value="Cthe_2159"/>
    <property type="match status" value="1"/>
</dbReference>
<proteinExistence type="predicted"/>
<dbReference type="EMBL" id="MCFG01000023">
    <property type="protein sequence ID" value="ORX86278.1"/>
    <property type="molecule type" value="Genomic_DNA"/>
</dbReference>
<reference evidence="1 2" key="1">
    <citation type="submission" date="2016-08" db="EMBL/GenBank/DDBJ databases">
        <title>A Parts List for Fungal Cellulosomes Revealed by Comparative Genomics.</title>
        <authorList>
            <consortium name="DOE Joint Genome Institute"/>
            <person name="Haitjema C.H."/>
            <person name="Gilmore S.P."/>
            <person name="Henske J.K."/>
            <person name="Solomon K.V."/>
            <person name="De Groot R."/>
            <person name="Kuo A."/>
            <person name="Mondo S.J."/>
            <person name="Salamov A.A."/>
            <person name="Labutti K."/>
            <person name="Zhao Z."/>
            <person name="Chiniquy J."/>
            <person name="Barry K."/>
            <person name="Brewer H.M."/>
            <person name="Purvine S.O."/>
            <person name="Wright A.T."/>
            <person name="Boxma B."/>
            <person name="Van Alen T."/>
            <person name="Hackstein J.H."/>
            <person name="Baker S.E."/>
            <person name="Grigoriev I.V."/>
            <person name="O'Malley M.A."/>
        </authorList>
    </citation>
    <scope>NUCLEOTIDE SEQUENCE [LARGE SCALE GENOMIC DNA]</scope>
    <source>
        <strain evidence="1 2">S4</strain>
    </source>
</reference>
<comment type="caution">
    <text evidence="1">The sequence shown here is derived from an EMBL/GenBank/DDBJ whole genome shotgun (WGS) entry which is preliminary data.</text>
</comment>
<dbReference type="InterPro" id="IPR025584">
    <property type="entry name" value="Cthe_2159"/>
</dbReference>
<evidence type="ECO:0000313" key="2">
    <source>
        <dbReference type="Proteomes" id="UP000193944"/>
    </source>
</evidence>
<name>A0A1Y1XKJ9_9FUNG</name>
<sequence length="1042" mass="118732">MEEPDDNNSFIVEKNCLKDLFKRNNVKRTSEVQCYYYFENNECFKDDSIFKNSLESWYKECTPLVNSDNDNNIEFNTKRIVFKGSDGQDYFKCLYELCFFVFPKFDFNYELFLSKTDFFNRMDNTPDKMEKKIEKYEKDFFNSIHIIKVTENPKCINVFLKKNYKSKKENFYTYNFIIKNNNKITISIPFSLISSKHLSQKKDSYIKKLYIDGKFSELLYYMNGMLKKEGNELKFRKFFIFGLNFFIMNAATEASITPIPKSLSKVTEINETSVTQEIQKDQESLIDPVSDNAQFILAPLTEEMFIKNLIKQAPKPEPKIIGIIEFQSNESVPIGKFEYIRNNNLRILNNNNKCVGNAYITSKKIDIYLPDKKEKIYQKYNLKDSTLWEIIDDEEIKVGEINKGEDGLDHLTIENENSSIAHLIIFDHVPDMNLVCSKKNRKRKRINSLQKVETFKQGSNSIVCSINNQSSSLIPKHKESIGLDYYNHSSRIYINNYDFKLLFKNNISNVFTPESSLNENISNVAISNNNKINNGSYSDSNFSNVVVSSNKSSNNMNGNDNLYHSSTICTVVNPPYSLIPKNINDYPSQSILKSINSNVFPFEHSPNEFFINSIIPSNNIVMNDESNSNLSNLIIPSNNIVMNDESNSNLSNMIIPSNNIVMNDESNSNLSNIIIPSNNIVMNNESNSNLSNIIIPSNNIVMNNENNSNLSNMIIPSNNIVMNDESNSNLSNMVIPSNNIVMNDESNSNLSNMIIPSNNIVINDESNSNLSNMVIPSNNIVMNDESNSNLSNMIIPSSNNNMDSDDSLDCEYYSTDSEEEDDSLDCEYYSTDSEKEDNSYVEINCSGEICKVTGQNIGLDKSNLIISSAGTYKIQGKLKGQILVKASEEDFVHIILDNTTIESRHGPAISVSVAEKVSITLVGNNKLAEYETSYHATIYNYSDLSIDGSGTLHITILAKDSFLIDNNYNIEYEKIDISEINTLSIKQSNDNITRNTNNNIITKKKKKNTYNNNKNKKKNKIITTLRKVCATSCSSQNTKSRL</sequence>
<organism evidence="1 2">
    <name type="scientific">Anaeromyces robustus</name>
    <dbReference type="NCBI Taxonomy" id="1754192"/>
    <lineage>
        <taxon>Eukaryota</taxon>
        <taxon>Fungi</taxon>
        <taxon>Fungi incertae sedis</taxon>
        <taxon>Chytridiomycota</taxon>
        <taxon>Chytridiomycota incertae sedis</taxon>
        <taxon>Neocallimastigomycetes</taxon>
        <taxon>Neocallimastigales</taxon>
        <taxon>Neocallimastigaceae</taxon>
        <taxon>Anaeromyces</taxon>
    </lineage>
</organism>
<dbReference type="Proteomes" id="UP000193944">
    <property type="component" value="Unassembled WGS sequence"/>
</dbReference>
<accession>A0A1Y1XKJ9</accession>
<gene>
    <name evidence="1" type="ORF">BCR32DRAFT_275524</name>
</gene>